<proteinExistence type="predicted"/>
<sequence length="487" mass="56182">MEYLQLDPIPTLVVNDIATVVSEAQMHPALSKNQLIFKKSEGAPIRLLSYNILLDAFCDSHWALNHLYPYLNTRYSRIDYRSQLAATEIIGWNPDMICLQEVSEHVHQYLMHRLGMEGMDGFYANKISEQPFGSSIFWNTNRFELKRKWILDLTKEWYDLPNADALCKADPTFAKKMEQTTTTSQVVLLCDRTRNQVQSKPPNPPAGEFILVNIHLFSNPHAPHIRILQVATILQKIEQQYPKHPVFITGDFNADDHSGCTEYIRSFVVREDNYEWAEGSVFGDIRSESQEEREGNWHKVMLREHEIRVRNMFSLMDSKETGTGLLELSNIQSLISGLNLSPFSQKCWDRNHFCYAQFYQAFASMRLHSTEDFDLVIKTLETKFGSTPEDVERTPKVHIGCCDYPRTTLKHSFNVSPVYKGEQITYFAGLNPKPESLDHMFYPVDYFQLSGKSPAIPEEVLKENTALPSIYFPSDHTALIADFTWKI</sequence>
<dbReference type="SUPFAM" id="SSF56219">
    <property type="entry name" value="DNase I-like"/>
    <property type="match status" value="1"/>
</dbReference>
<dbReference type="EMBL" id="GIBP01002083">
    <property type="protein sequence ID" value="NDV31052.1"/>
    <property type="molecule type" value="Transcribed_RNA"/>
</dbReference>
<dbReference type="InterPro" id="IPR050410">
    <property type="entry name" value="CCR4/nocturin_mRNA_transcr"/>
</dbReference>
<protein>
    <recommendedName>
        <fullName evidence="1">Endonuclease/exonuclease/phosphatase domain-containing protein</fullName>
    </recommendedName>
</protein>
<dbReference type="InterPro" id="IPR036691">
    <property type="entry name" value="Endo/exonu/phosph_ase_sf"/>
</dbReference>
<dbReference type="GO" id="GO:0005739">
    <property type="term" value="C:mitochondrion"/>
    <property type="evidence" value="ECO:0007669"/>
    <property type="project" value="TreeGrafter"/>
</dbReference>
<dbReference type="InterPro" id="IPR005135">
    <property type="entry name" value="Endo/exonuclease/phosphatase"/>
</dbReference>
<reference evidence="2" key="1">
    <citation type="journal article" date="2020" name="J. Eukaryot. Microbiol.">
        <title>De novo Sequencing, Assembly and Annotation of the Transcriptome for the Free-Living Testate Amoeba Arcella intermedia.</title>
        <authorList>
            <person name="Ribeiro G.M."/>
            <person name="Porfirio-Sousa A.L."/>
            <person name="Maurer-Alcala X.X."/>
            <person name="Katz L.A."/>
            <person name="Lahr D.J.G."/>
        </authorList>
    </citation>
    <scope>NUCLEOTIDE SEQUENCE</scope>
</reference>
<dbReference type="PANTHER" id="PTHR12121">
    <property type="entry name" value="CARBON CATABOLITE REPRESSOR PROTEIN 4"/>
    <property type="match status" value="1"/>
</dbReference>
<accession>A0A6B2L241</accession>
<dbReference type="PANTHER" id="PTHR12121:SF37">
    <property type="entry name" value="2',5'-PHOSPHODIESTERASE 12"/>
    <property type="match status" value="1"/>
</dbReference>
<evidence type="ECO:0000313" key="2">
    <source>
        <dbReference type="EMBL" id="NDV31052.1"/>
    </source>
</evidence>
<dbReference type="AlphaFoldDB" id="A0A6B2L241"/>
<evidence type="ECO:0000259" key="1">
    <source>
        <dbReference type="Pfam" id="PF03372"/>
    </source>
</evidence>
<feature type="domain" description="Endonuclease/exonuclease/phosphatase" evidence="1">
    <location>
        <begin position="48"/>
        <end position="258"/>
    </location>
</feature>
<dbReference type="GO" id="GO:0000288">
    <property type="term" value="P:nuclear-transcribed mRNA catabolic process, deadenylation-dependent decay"/>
    <property type="evidence" value="ECO:0007669"/>
    <property type="project" value="TreeGrafter"/>
</dbReference>
<dbReference type="Gene3D" id="3.60.10.10">
    <property type="entry name" value="Endonuclease/exonuclease/phosphatase"/>
    <property type="match status" value="1"/>
</dbReference>
<name>A0A6B2L241_9EUKA</name>
<dbReference type="GO" id="GO:0000175">
    <property type="term" value="F:3'-5'-RNA exonuclease activity"/>
    <property type="evidence" value="ECO:0007669"/>
    <property type="project" value="TreeGrafter"/>
</dbReference>
<dbReference type="Pfam" id="PF03372">
    <property type="entry name" value="Exo_endo_phos"/>
    <property type="match status" value="1"/>
</dbReference>
<organism evidence="2">
    <name type="scientific">Arcella intermedia</name>
    <dbReference type="NCBI Taxonomy" id="1963864"/>
    <lineage>
        <taxon>Eukaryota</taxon>
        <taxon>Amoebozoa</taxon>
        <taxon>Tubulinea</taxon>
        <taxon>Elardia</taxon>
        <taxon>Arcellinida</taxon>
        <taxon>Sphaerothecina</taxon>
        <taxon>Arcellidae</taxon>
        <taxon>Arcella</taxon>
    </lineage>
</organism>